<dbReference type="InterPro" id="IPR003695">
    <property type="entry name" value="Ppx_GppA_N"/>
</dbReference>
<evidence type="ECO:0000259" key="1">
    <source>
        <dbReference type="Pfam" id="PF02541"/>
    </source>
</evidence>
<dbReference type="GO" id="GO:0016462">
    <property type="term" value="F:pyrophosphatase activity"/>
    <property type="evidence" value="ECO:0007669"/>
    <property type="project" value="TreeGrafter"/>
</dbReference>
<organism evidence="2 3">
    <name type="scientific">Fulvivirga sedimenti</name>
    <dbReference type="NCBI Taxonomy" id="2879465"/>
    <lineage>
        <taxon>Bacteria</taxon>
        <taxon>Pseudomonadati</taxon>
        <taxon>Bacteroidota</taxon>
        <taxon>Cytophagia</taxon>
        <taxon>Cytophagales</taxon>
        <taxon>Fulvivirgaceae</taxon>
        <taxon>Fulvivirga</taxon>
    </lineage>
</organism>
<comment type="caution">
    <text evidence="2">The sequence shown here is derived from an EMBL/GenBank/DDBJ whole genome shotgun (WGS) entry which is preliminary data.</text>
</comment>
<dbReference type="CDD" id="cd24055">
    <property type="entry name" value="ASKHA_NBD_ChPPX-like"/>
    <property type="match status" value="1"/>
</dbReference>
<name>A0A9X1KV17_9BACT</name>
<dbReference type="Pfam" id="PF02541">
    <property type="entry name" value="Ppx-GppA"/>
    <property type="match status" value="1"/>
</dbReference>
<dbReference type="PANTHER" id="PTHR30005">
    <property type="entry name" value="EXOPOLYPHOSPHATASE"/>
    <property type="match status" value="1"/>
</dbReference>
<dbReference type="Gene3D" id="3.30.420.40">
    <property type="match status" value="1"/>
</dbReference>
<keyword evidence="3" id="KW-1185">Reference proteome</keyword>
<evidence type="ECO:0000313" key="2">
    <source>
        <dbReference type="EMBL" id="MCA6074178.1"/>
    </source>
</evidence>
<dbReference type="InterPro" id="IPR050273">
    <property type="entry name" value="GppA/Ppx_hydrolase"/>
</dbReference>
<dbReference type="PANTHER" id="PTHR30005:SF0">
    <property type="entry name" value="RETROGRADE REGULATION PROTEIN 2"/>
    <property type="match status" value="1"/>
</dbReference>
<evidence type="ECO:0000313" key="3">
    <source>
        <dbReference type="Proteomes" id="UP001139409"/>
    </source>
</evidence>
<protein>
    <submittedName>
        <fullName evidence="2">Exopolyphosphatase</fullName>
    </submittedName>
</protein>
<dbReference type="Gene3D" id="3.30.420.150">
    <property type="entry name" value="Exopolyphosphatase. Domain 2"/>
    <property type="match status" value="1"/>
</dbReference>
<dbReference type="EMBL" id="JAIXNE010000001">
    <property type="protein sequence ID" value="MCA6074178.1"/>
    <property type="molecule type" value="Genomic_DNA"/>
</dbReference>
<sequence>MKDERIAIIDCGTNTFHLLIADIKNHESTIVYQDKSVVRIGQGGISFGKINKDASDRAVSALQNFSTIIRQHDIHRVYAYATSAFRSAANGTELTQRIARETGIHITIIDGRREAELIYSGVTYALNDLKETALVVDIGGGSVEFIIGKGNDILWKESFEIGGQRLIDLFYATDPITQQSAEELQNFLDVRLGALRKAVDEHNPGILVGSSGSFETLSEMYTAGTISSNGDGGELPLTKDAFYDLLEKLLSLPREERLKIPGMVEMRVDMIVVASLLIDYLIQKFNLEIIRVSKYALKEGVLSRLQRGKL</sequence>
<dbReference type="SUPFAM" id="SSF53067">
    <property type="entry name" value="Actin-like ATPase domain"/>
    <property type="match status" value="2"/>
</dbReference>
<feature type="domain" description="Ppx/GppA phosphatase N-terminal" evidence="1">
    <location>
        <begin position="19"/>
        <end position="304"/>
    </location>
</feature>
<gene>
    <name evidence="2" type="ORF">LDX50_04825</name>
</gene>
<proteinExistence type="predicted"/>
<dbReference type="InterPro" id="IPR043129">
    <property type="entry name" value="ATPase_NBD"/>
</dbReference>
<dbReference type="Proteomes" id="UP001139409">
    <property type="component" value="Unassembled WGS sequence"/>
</dbReference>
<dbReference type="RefSeq" id="WP_225697277.1">
    <property type="nucleotide sequence ID" value="NZ_JAIXNE010000001.1"/>
</dbReference>
<reference evidence="2" key="1">
    <citation type="submission" date="2021-09" db="EMBL/GenBank/DDBJ databases">
        <title>Fulvivirga sp. isolated from coastal sediment.</title>
        <authorList>
            <person name="Yu H."/>
        </authorList>
    </citation>
    <scope>NUCLEOTIDE SEQUENCE</scope>
    <source>
        <strain evidence="2">1062</strain>
    </source>
</reference>
<dbReference type="AlphaFoldDB" id="A0A9X1KV17"/>
<accession>A0A9X1KV17</accession>